<feature type="transmembrane region" description="Helical" evidence="1">
    <location>
        <begin position="12"/>
        <end position="32"/>
    </location>
</feature>
<protein>
    <submittedName>
        <fullName evidence="3">Vancomycin B-type resistance protein VanW</fullName>
    </submittedName>
</protein>
<proteinExistence type="predicted"/>
<evidence type="ECO:0000259" key="2">
    <source>
        <dbReference type="Pfam" id="PF12229"/>
    </source>
</evidence>
<gene>
    <name evidence="3" type="ORF">UR63_C0001G0023</name>
</gene>
<keyword evidence="1" id="KW-0812">Transmembrane</keyword>
<dbReference type="AlphaFoldDB" id="A0A0G0BGJ1"/>
<keyword evidence="1" id="KW-1133">Transmembrane helix</keyword>
<evidence type="ECO:0000256" key="1">
    <source>
        <dbReference type="SAM" id="Phobius"/>
    </source>
</evidence>
<dbReference type="EMBL" id="LBPX01000001">
    <property type="protein sequence ID" value="KKP68573.1"/>
    <property type="molecule type" value="Genomic_DNA"/>
</dbReference>
<evidence type="ECO:0000313" key="4">
    <source>
        <dbReference type="Proteomes" id="UP000034127"/>
    </source>
</evidence>
<sequence length="470" mass="53671">MITKMNNKWIKINYFLVGTVIAITVIILNYFYKLYRYNLTFKNKVYPNVFIDNQDFSGFTKMQIIEYFSKASNKLQDKRFTAIYKDQPISTFSASGINLKYDGETAAEQAYLIGRSSHALSRFYQVFSSLIKIQKYQLLSNLNYNHEPIKEFVSKSEESYNKPARNALFKFENGKVTSFRNEEKGLKILSDQFLMDFDENIKNLKNEKYSKSIKLEYEVIQPEITLAQSNSFGIEEEIAVGKSDYTHSIPERVHNVILAASKFNGVLIPKDKVFSFVDAIGDISSLTGYKPAYIIKDGKTVLGDGGGVCQVSTTLFRAALAAGLPIVERHPHAYRVSYYENDSKPGFDATIFAPSVDLKIKNDTPGYILIQTEIDEENNLLSFHFYGKKDNRKIEITDTALWDVSSPPAARYQDDPTLKKGITKQVDFPAWGSKASFVYKVYKNEQLAINEKYYSFYKPWQAVFLVGTAD</sequence>
<name>A0A0G0BGJ1_9BACT</name>
<feature type="domain" description="YoaR-like putative peptidoglycan binding" evidence="2">
    <location>
        <begin position="91"/>
        <end position="207"/>
    </location>
</feature>
<comment type="caution">
    <text evidence="3">The sequence shown here is derived from an EMBL/GenBank/DDBJ whole genome shotgun (WGS) entry which is preliminary data.</text>
</comment>
<dbReference type="Pfam" id="PF04294">
    <property type="entry name" value="VanW"/>
    <property type="match status" value="1"/>
</dbReference>
<reference evidence="3 4" key="1">
    <citation type="journal article" date="2015" name="Nature">
        <title>rRNA introns, odd ribosomes, and small enigmatic genomes across a large radiation of phyla.</title>
        <authorList>
            <person name="Brown C.T."/>
            <person name="Hug L.A."/>
            <person name="Thomas B.C."/>
            <person name="Sharon I."/>
            <person name="Castelle C.J."/>
            <person name="Singh A."/>
            <person name="Wilkins M.J."/>
            <person name="Williams K.H."/>
            <person name="Banfield J.F."/>
        </authorList>
    </citation>
    <scope>NUCLEOTIDE SEQUENCE [LARGE SCALE GENOMIC DNA]</scope>
</reference>
<dbReference type="PANTHER" id="PTHR35788">
    <property type="entry name" value="EXPORTED PROTEIN-RELATED"/>
    <property type="match status" value="1"/>
</dbReference>
<dbReference type="InterPro" id="IPR052913">
    <property type="entry name" value="Glycopeptide_resist_protein"/>
</dbReference>
<dbReference type="InterPro" id="IPR007391">
    <property type="entry name" value="Vancomycin_resist_VanW"/>
</dbReference>
<evidence type="ECO:0000313" key="3">
    <source>
        <dbReference type="EMBL" id="KKP68573.1"/>
    </source>
</evidence>
<dbReference type="InterPro" id="IPR022029">
    <property type="entry name" value="YoaR-like_PG-bd"/>
</dbReference>
<dbReference type="PATRIC" id="fig|1618485.3.peg.23"/>
<accession>A0A0G0BGJ1</accession>
<dbReference type="Pfam" id="PF12229">
    <property type="entry name" value="PG_binding_4"/>
    <property type="match status" value="1"/>
</dbReference>
<keyword evidence="1" id="KW-0472">Membrane</keyword>
<dbReference type="PANTHER" id="PTHR35788:SF1">
    <property type="entry name" value="EXPORTED PROTEIN"/>
    <property type="match status" value="1"/>
</dbReference>
<organism evidence="3 4">
    <name type="scientific">Candidatus Roizmanbacteria bacterium GW2011_GWC2_35_12</name>
    <dbReference type="NCBI Taxonomy" id="1618485"/>
    <lineage>
        <taxon>Bacteria</taxon>
        <taxon>Candidatus Roizmaniibacteriota</taxon>
    </lineage>
</organism>
<dbReference type="Proteomes" id="UP000034127">
    <property type="component" value="Unassembled WGS sequence"/>
</dbReference>